<dbReference type="GO" id="GO:0006357">
    <property type="term" value="P:regulation of transcription by RNA polymerase II"/>
    <property type="evidence" value="ECO:0007669"/>
    <property type="project" value="TreeGrafter"/>
</dbReference>
<comment type="caution">
    <text evidence="6">The sequence shown here is derived from an EMBL/GenBank/DDBJ whole genome shotgun (WGS) entry which is preliminary data.</text>
</comment>
<dbReference type="Gene3D" id="2.60.40.10">
    <property type="entry name" value="Immunoglobulins"/>
    <property type="match status" value="1"/>
</dbReference>
<dbReference type="SUPFAM" id="SSF48403">
    <property type="entry name" value="Ankyrin repeat"/>
    <property type="match status" value="1"/>
</dbReference>
<dbReference type="InterPro" id="IPR002909">
    <property type="entry name" value="IPT_dom"/>
</dbReference>
<feature type="compositionally biased region" description="Polar residues" evidence="3">
    <location>
        <begin position="148"/>
        <end position="159"/>
    </location>
</feature>
<evidence type="ECO:0000313" key="7">
    <source>
        <dbReference type="Proteomes" id="UP000077521"/>
    </source>
</evidence>
<keyword evidence="4" id="KW-0812">Transmembrane</keyword>
<evidence type="ECO:0000256" key="4">
    <source>
        <dbReference type="SAM" id="Phobius"/>
    </source>
</evidence>
<dbReference type="PROSITE" id="PS50088">
    <property type="entry name" value="ANK_REPEAT"/>
    <property type="match status" value="2"/>
</dbReference>
<feature type="region of interest" description="Disordered" evidence="3">
    <location>
        <begin position="1332"/>
        <end position="1357"/>
    </location>
</feature>
<evidence type="ECO:0000256" key="1">
    <source>
        <dbReference type="ARBA" id="ARBA00023043"/>
    </source>
</evidence>
<feature type="repeat" description="ANK" evidence="2">
    <location>
        <begin position="985"/>
        <end position="1017"/>
    </location>
</feature>
<dbReference type="EMBL" id="LWDF02000003">
    <property type="protein sequence ID" value="KAE8260817.1"/>
    <property type="molecule type" value="Genomic_DNA"/>
</dbReference>
<feature type="compositionally biased region" description="Polar residues" evidence="3">
    <location>
        <begin position="1118"/>
        <end position="1129"/>
    </location>
</feature>
<feature type="compositionally biased region" description="Polar residues" evidence="3">
    <location>
        <begin position="1414"/>
        <end position="1423"/>
    </location>
</feature>
<dbReference type="PANTHER" id="PTHR23335:SF1">
    <property type="entry name" value="CALMODULIN-BINDING TRANSCRIPTION ACTIVATOR, ISOFORM F"/>
    <property type="match status" value="1"/>
</dbReference>
<keyword evidence="4" id="KW-0472">Membrane</keyword>
<feature type="region of interest" description="Disordered" evidence="3">
    <location>
        <begin position="1076"/>
        <end position="1137"/>
    </location>
</feature>
<feature type="region of interest" description="Disordered" evidence="3">
    <location>
        <begin position="143"/>
        <end position="208"/>
    </location>
</feature>
<feature type="compositionally biased region" description="Polar residues" evidence="3">
    <location>
        <begin position="1391"/>
        <end position="1401"/>
    </location>
</feature>
<dbReference type="SUPFAM" id="SSF81296">
    <property type="entry name" value="E set domains"/>
    <property type="match status" value="1"/>
</dbReference>
<feature type="region of interest" description="Disordered" evidence="3">
    <location>
        <begin position="1246"/>
        <end position="1280"/>
    </location>
</feature>
<feature type="compositionally biased region" description="Basic residues" evidence="3">
    <location>
        <begin position="564"/>
        <end position="573"/>
    </location>
</feature>
<evidence type="ECO:0000256" key="2">
    <source>
        <dbReference type="PROSITE-ProRule" id="PRU00023"/>
    </source>
</evidence>
<feature type="region of interest" description="Disordered" evidence="3">
    <location>
        <begin position="13"/>
        <end position="79"/>
    </location>
</feature>
<dbReference type="CDD" id="cd00102">
    <property type="entry name" value="IPT"/>
    <property type="match status" value="1"/>
</dbReference>
<dbReference type="InterPro" id="IPR014756">
    <property type="entry name" value="Ig_E-set"/>
</dbReference>
<dbReference type="InterPro" id="IPR002110">
    <property type="entry name" value="Ankyrin_rpt"/>
</dbReference>
<dbReference type="Proteomes" id="UP000077521">
    <property type="component" value="Unassembled WGS sequence"/>
</dbReference>
<reference evidence="6" key="2">
    <citation type="journal article" date="2019" name="IMA Fungus">
        <title>Genome sequencing and comparison of five Tilletia species to identify candidate genes for the detection of regulated species infecting wheat.</title>
        <authorList>
            <person name="Nguyen H.D.T."/>
            <person name="Sultana T."/>
            <person name="Kesanakurti P."/>
            <person name="Hambleton S."/>
        </authorList>
    </citation>
    <scope>NUCLEOTIDE SEQUENCE</scope>
    <source>
        <strain evidence="6">DAOMC 236416</strain>
    </source>
</reference>
<dbReference type="Gene3D" id="1.25.40.20">
    <property type="entry name" value="Ankyrin repeat-containing domain"/>
    <property type="match status" value="1"/>
</dbReference>
<feature type="compositionally biased region" description="Polar residues" evidence="3">
    <location>
        <begin position="541"/>
        <end position="558"/>
    </location>
</feature>
<reference evidence="6" key="1">
    <citation type="submission" date="2016-04" db="EMBL/GenBank/DDBJ databases">
        <authorList>
            <person name="Nguyen H.D."/>
            <person name="Samba Siva P."/>
            <person name="Cullis J."/>
            <person name="Levesque C.A."/>
            <person name="Hambleton S."/>
        </authorList>
    </citation>
    <scope>NUCLEOTIDE SEQUENCE</scope>
    <source>
        <strain evidence="6">DAOMC 236416</strain>
    </source>
</reference>
<feature type="compositionally biased region" description="Low complexity" evidence="3">
    <location>
        <begin position="607"/>
        <end position="619"/>
    </location>
</feature>
<dbReference type="Pfam" id="PF01833">
    <property type="entry name" value="TIG"/>
    <property type="match status" value="1"/>
</dbReference>
<dbReference type="PROSITE" id="PS50297">
    <property type="entry name" value="ANK_REP_REGION"/>
    <property type="match status" value="2"/>
</dbReference>
<feature type="compositionally biased region" description="Low complexity" evidence="3">
    <location>
        <begin position="41"/>
        <end position="79"/>
    </location>
</feature>
<dbReference type="InterPro" id="IPR036770">
    <property type="entry name" value="Ankyrin_rpt-contain_sf"/>
</dbReference>
<dbReference type="Pfam" id="PF12796">
    <property type="entry name" value="Ank_2"/>
    <property type="match status" value="1"/>
</dbReference>
<sequence>MLATAVMGTLLFSHDQHSQPPPQQQQQIWGSRVNSRAANHNTINGGPSNNSSISSSPTAPRSWSAAQTNSSSGSSHTAIADSAQGLKSTLEDEIFDQMISDTSFDPPSNQVSDHESPIAAMNIPSNNHQNMFMSPLNVDVLQGRFDPGSTSAVQRNAPNAPSGEPFSAAPSAFSSRRGSFESAGVRRDIDADANDSSHPARDRSASSAAAAASRCSQAIALRSFGGSAQNAITDAEIGFSTHAVVQPALNELKDLQIHVHGIQMQGHKSRVETQIRMRIELVRPGVPDAAGNAPQGAAKFQRIGSFTHLKLPPLSGTKRNSKKYQRNDIDPQKILYFDATVVNATPPHDRIFVCSGCMQRERKRLHRKKRDMQQSAAAVSATLDGESVGMVVPPSIDEVRSMGFDPSLPGAEERALQQMLKDDRKRVVVFNCGDYVDFHEGETILPTRITCYCRHHRAKIGFCIIFTMRDWQGRLLATGSTPPIMITDDHKTQGSSKTNGGTTGNNSTAPSPIASNGIRAGHSRVGSADSGDDDDDGVPQRQPSPNNGRTSAVRNSTAGVVKGVQKKAKKERKKPYDDSGARRRTNTSGGASGLVMTPFSVENGHGTSPAESSSVTSPSNQDTSSIPAATPQQLMTNSPINLPPDIGDAGSLSPSNLLTNPQSLPDFSLEFFLQQQGLQLNGGSALPTAFNWPQLGPGDLTGQGLNNSMLPNGQFSVGLPMGQMSGGPDVSMVLPQEVQSQPQSMFGPIPPAGSHAQVNGDAPTGPQISKLIPGEGPTSGGIEVTILGENFEEGITCVFGDVPATNTRVWAANTLVCILPPSQSPGPVVVTLKGSLFSPTLTGFRTQTDRPLPLFNYVEASDRALMELALQVVGLQMTGAVQSARDVAMRVVGSGASFGGSTGQTQYSGGAGGQGGNQRASEGVATQSRDAISGLISSRGGGREANAQSSFQDSVLNFLSILDTDVDDIPGAAPRRDAIRLANKQGHTLLHLAVMLGFHRLAASLLRRGVPVNARDRNGYTALHFAALHGRVTVARLLLSGGARDNIPNWEGQLPIDIAREKDQIDVEMMLADTGSPAAEVHLSASQHDSGVSISERDDETATDRGLEDVEESDESASTESGYTQSESGDTPFGEDSVFYADDEREMSNSNIAFASTADSDDASASGSADSGRTARRAVRAMADPALALRTFLARAGDSVAGMEWAQRLHVPGRMDALQARLGLLHFNMLSLPVWPLARTSLQGEGRSVRGDADNADGQGQGGNVEGPVRSVLPSSASGSSGIGNIADWANTLFSAPPPTYEDALASEDRKLAASLSDADDKTAFAEYRDKGEGTSASGFGGSFHTQQQQGSATSTMSYADDGMMQENAEAGEQGDDDDEEGEWDEETASTRRSPSPTNSKLLPAPDPFRARPSRSNASLATSGFTNSMKRRAVALTHRRPRRTIYDDAMLFWFWIPALVAVLVLVFLSSGDGVLSFRDLLSYFDLGGASSGAAALKAVGAGGVAVPRIVAQAVEGAAFAAEVAV</sequence>
<dbReference type="PANTHER" id="PTHR23335">
    <property type="entry name" value="CALMODULIN-BINDING TRANSCRIPTION ACTIVATOR CAMTA"/>
    <property type="match status" value="1"/>
</dbReference>
<evidence type="ECO:0000313" key="6">
    <source>
        <dbReference type="EMBL" id="KAE8260817.1"/>
    </source>
</evidence>
<proteinExistence type="predicted"/>
<protein>
    <recommendedName>
        <fullName evidence="5">IPT/TIG domain-containing protein</fullName>
    </recommendedName>
</protein>
<feature type="compositionally biased region" description="Polar residues" evidence="3">
    <location>
        <begin position="28"/>
        <end position="40"/>
    </location>
</feature>
<dbReference type="GO" id="GO:0003712">
    <property type="term" value="F:transcription coregulator activity"/>
    <property type="evidence" value="ECO:0007669"/>
    <property type="project" value="TreeGrafter"/>
</dbReference>
<accession>A0A8T8TGN5</accession>
<feature type="region of interest" description="Disordered" evidence="3">
    <location>
        <begin position="1370"/>
        <end position="1423"/>
    </location>
</feature>
<gene>
    <name evidence="6" type="ORF">A4X13_0g112</name>
</gene>
<dbReference type="SMART" id="SM00248">
    <property type="entry name" value="ANK"/>
    <property type="match status" value="2"/>
</dbReference>
<evidence type="ECO:0000259" key="5">
    <source>
        <dbReference type="SMART" id="SM00429"/>
    </source>
</evidence>
<keyword evidence="1 2" id="KW-0040">ANK repeat</keyword>
<feature type="compositionally biased region" description="Acidic residues" evidence="3">
    <location>
        <begin position="1373"/>
        <end position="1388"/>
    </location>
</feature>
<dbReference type="GO" id="GO:0003690">
    <property type="term" value="F:double-stranded DNA binding"/>
    <property type="evidence" value="ECO:0007669"/>
    <property type="project" value="TreeGrafter"/>
</dbReference>
<name>A0A8T8TGN5_9BASI</name>
<dbReference type="Pfam" id="PF25603">
    <property type="entry name" value="SPT23_MGA2_DBD"/>
    <property type="match status" value="1"/>
</dbReference>
<feature type="region of interest" description="Disordered" evidence="3">
    <location>
        <begin position="480"/>
        <end position="627"/>
    </location>
</feature>
<evidence type="ECO:0000256" key="3">
    <source>
        <dbReference type="SAM" id="MobiDB-lite"/>
    </source>
</evidence>
<feature type="repeat" description="ANK" evidence="2">
    <location>
        <begin position="1018"/>
        <end position="1050"/>
    </location>
</feature>
<keyword evidence="7" id="KW-1185">Reference proteome</keyword>
<dbReference type="InterPro" id="IPR057962">
    <property type="entry name" value="SPT23_MGA2_DBD"/>
</dbReference>
<dbReference type="GO" id="GO:0005634">
    <property type="term" value="C:nucleus"/>
    <property type="evidence" value="ECO:0007669"/>
    <property type="project" value="TreeGrafter"/>
</dbReference>
<dbReference type="InterPro" id="IPR013783">
    <property type="entry name" value="Ig-like_fold"/>
</dbReference>
<feature type="domain" description="IPT/TIG" evidence="5">
    <location>
        <begin position="765"/>
        <end position="858"/>
    </location>
</feature>
<keyword evidence="4" id="KW-1133">Transmembrane helix</keyword>
<feature type="compositionally biased region" description="Low complexity" evidence="3">
    <location>
        <begin position="160"/>
        <end position="177"/>
    </location>
</feature>
<feature type="compositionally biased region" description="Polar residues" evidence="3">
    <location>
        <begin position="1344"/>
        <end position="1357"/>
    </location>
</feature>
<feature type="compositionally biased region" description="Polar residues" evidence="3">
    <location>
        <begin position="1084"/>
        <end position="1093"/>
    </location>
</feature>
<feature type="compositionally biased region" description="Low complexity" evidence="3">
    <location>
        <begin position="494"/>
        <end position="508"/>
    </location>
</feature>
<dbReference type="SMART" id="SM00429">
    <property type="entry name" value="IPT"/>
    <property type="match status" value="1"/>
</dbReference>
<feature type="transmembrane region" description="Helical" evidence="4">
    <location>
        <begin position="1450"/>
        <end position="1468"/>
    </location>
</feature>
<organism evidence="6 7">
    <name type="scientific">Tilletia indica</name>
    <dbReference type="NCBI Taxonomy" id="43049"/>
    <lineage>
        <taxon>Eukaryota</taxon>
        <taxon>Fungi</taxon>
        <taxon>Dikarya</taxon>
        <taxon>Basidiomycota</taxon>
        <taxon>Ustilaginomycotina</taxon>
        <taxon>Exobasidiomycetes</taxon>
        <taxon>Tilletiales</taxon>
        <taxon>Tilletiaceae</taxon>
        <taxon>Tilletia</taxon>
    </lineage>
</organism>
<feature type="region of interest" description="Disordered" evidence="3">
    <location>
        <begin position="902"/>
        <end position="923"/>
    </location>
</feature>